<evidence type="ECO:0000259" key="2">
    <source>
        <dbReference type="Pfam" id="PF14326"/>
    </source>
</evidence>
<name>A0A0S4MQW8_9BACT</name>
<reference evidence="4" key="1">
    <citation type="submission" date="2015-11" db="EMBL/GenBank/DDBJ databases">
        <authorList>
            <person name="Varghese N."/>
        </authorList>
    </citation>
    <scope>NUCLEOTIDE SEQUENCE [LARGE SCALE GENOMIC DNA]</scope>
</reference>
<dbReference type="PANTHER" id="PTHR36194:SF1">
    <property type="entry name" value="S-LAYER-LIKE PROTEIN"/>
    <property type="match status" value="1"/>
</dbReference>
<dbReference type="InterPro" id="IPR024952">
    <property type="entry name" value="LPP20-like_dom"/>
</dbReference>
<feature type="domain" description="DUF4384" evidence="2">
    <location>
        <begin position="529"/>
        <end position="604"/>
    </location>
</feature>
<keyword evidence="4" id="KW-1185">Reference proteome</keyword>
<accession>A0A0S4MQW8</accession>
<feature type="domain" description="Lipoprotein LPP20-like" evidence="1">
    <location>
        <begin position="25"/>
        <end position="135"/>
    </location>
</feature>
<evidence type="ECO:0000313" key="3">
    <source>
        <dbReference type="EMBL" id="CUU00968.1"/>
    </source>
</evidence>
<sequence length="652" mass="73515">MSVKVLKVFTLLILFSLEIFSGEKPAWITTKRHPKYPERLYILGVGAAKKTKNKIEDIQKANADAFADIAKQIRATVVSKSVVEQLEVITGKKAESIERASANLQVTSEITITGLRIVEVYFDDDDDIYYSLAVLEREGAGAELRDKLKRYLNIYQKNFDLGKKNITEGNFYQALLNFSEALKNVPLYNDLLPFYRFITRPLEEISNEWRLGDAILTSDVKALVQDVFSKIKVEKVSGEEQDIAFNQPLEPLVLKVTYGDSAVAVSGLKFKFYFKNGRGKITETAVSDKSGVVKCEIYSLEPYQENFYTIAARVDLSEFKIKSEFGYSEYDDWNELLERNEVELTFTLRKKTLTLDDKLREAVLSLSSKVPDKTARVMVARIYYRDKLPGPISPYIKQKLEMAIESNTSFALVSEEEVKDAITKVYQVGYSITGVGTPESFANLSGAKVVIVGSYWDSADEVEFNLKAIDAGSRIVLATSNVKIPKNLLPNIPLAPENYNSKIDDEILQTESKGEELQVEVWVDRPDGVYYEGDEIKIFVRANRDCYINLVYYDAEGNAILVFPHKGNWEHKIEGNKIYKVPGDFVIKPPFGREILKVFASDKPLPIPKGKTVAGLIVLDSIFDYMSNTRSIGLKSGRYAENSIALTTLPKK</sequence>
<dbReference type="OrthoDB" id="6395784at2"/>
<proteinExistence type="predicted"/>
<dbReference type="Proteomes" id="UP000320623">
    <property type="component" value="Unassembled WGS sequence"/>
</dbReference>
<dbReference type="AlphaFoldDB" id="A0A0S4MQW8"/>
<dbReference type="PANTHER" id="PTHR36194">
    <property type="entry name" value="S-LAYER-LIKE PROTEIN"/>
    <property type="match status" value="1"/>
</dbReference>
<dbReference type="EMBL" id="FAOO01000001">
    <property type="protein sequence ID" value="CUU00968.1"/>
    <property type="molecule type" value="Genomic_DNA"/>
</dbReference>
<evidence type="ECO:0000313" key="4">
    <source>
        <dbReference type="Proteomes" id="UP000320623"/>
    </source>
</evidence>
<protein>
    <submittedName>
        <fullName evidence="3">LPP20 lipoprotein</fullName>
    </submittedName>
</protein>
<keyword evidence="3" id="KW-0449">Lipoprotein</keyword>
<dbReference type="Gene3D" id="3.10.28.20">
    <property type="entry name" value="Acetamidase/Formamidase-like domains"/>
    <property type="match status" value="1"/>
</dbReference>
<evidence type="ECO:0000259" key="1">
    <source>
        <dbReference type="Pfam" id="PF02169"/>
    </source>
</evidence>
<dbReference type="Pfam" id="PF14326">
    <property type="entry name" value="DUF4384"/>
    <property type="match status" value="1"/>
</dbReference>
<dbReference type="RefSeq" id="WP_140943939.1">
    <property type="nucleotide sequence ID" value="NZ_FAOO01000001.1"/>
</dbReference>
<organism evidence="3 4">
    <name type="scientific">Candidatus Thermokryptus mobilis</name>
    <dbReference type="NCBI Taxonomy" id="1643428"/>
    <lineage>
        <taxon>Bacteria</taxon>
        <taxon>Pseudomonadati</taxon>
        <taxon>Candidatus Kryptoniota</taxon>
        <taxon>Candidatus Thermokryptus</taxon>
    </lineage>
</organism>
<gene>
    <name evidence="3" type="ORF">JGI1_00131</name>
</gene>
<dbReference type="Pfam" id="PF02169">
    <property type="entry name" value="LPP20"/>
    <property type="match status" value="1"/>
</dbReference>
<dbReference type="InterPro" id="IPR025493">
    <property type="entry name" value="DUF4384"/>
</dbReference>
<dbReference type="STRING" id="1643428.GCA_001442855_00123"/>